<evidence type="ECO:0000256" key="1">
    <source>
        <dbReference type="SAM" id="MobiDB-lite"/>
    </source>
</evidence>
<comment type="caution">
    <text evidence="2">The sequence shown here is derived from an EMBL/GenBank/DDBJ whole genome shotgun (WGS) entry which is preliminary data.</text>
</comment>
<dbReference type="OrthoDB" id="3023336at2759"/>
<proteinExistence type="predicted"/>
<feature type="region of interest" description="Disordered" evidence="1">
    <location>
        <begin position="192"/>
        <end position="243"/>
    </location>
</feature>
<evidence type="ECO:0000313" key="2">
    <source>
        <dbReference type="EMBL" id="KAF7369629.1"/>
    </source>
</evidence>
<protein>
    <submittedName>
        <fullName evidence="2">Uncharacterized protein</fullName>
    </submittedName>
</protein>
<dbReference type="Proteomes" id="UP000620124">
    <property type="component" value="Unassembled WGS sequence"/>
</dbReference>
<gene>
    <name evidence="2" type="ORF">MVEN_00293900</name>
</gene>
<dbReference type="AlphaFoldDB" id="A0A8H6Z2A9"/>
<evidence type="ECO:0000313" key="3">
    <source>
        <dbReference type="Proteomes" id="UP000620124"/>
    </source>
</evidence>
<organism evidence="2 3">
    <name type="scientific">Mycena venus</name>
    <dbReference type="NCBI Taxonomy" id="2733690"/>
    <lineage>
        <taxon>Eukaryota</taxon>
        <taxon>Fungi</taxon>
        <taxon>Dikarya</taxon>
        <taxon>Basidiomycota</taxon>
        <taxon>Agaricomycotina</taxon>
        <taxon>Agaricomycetes</taxon>
        <taxon>Agaricomycetidae</taxon>
        <taxon>Agaricales</taxon>
        <taxon>Marasmiineae</taxon>
        <taxon>Mycenaceae</taxon>
        <taxon>Mycena</taxon>
    </lineage>
</organism>
<reference evidence="2" key="1">
    <citation type="submission" date="2020-05" db="EMBL/GenBank/DDBJ databases">
        <title>Mycena genomes resolve the evolution of fungal bioluminescence.</title>
        <authorList>
            <person name="Tsai I.J."/>
        </authorList>
    </citation>
    <scope>NUCLEOTIDE SEQUENCE</scope>
    <source>
        <strain evidence="2">CCC161011</strain>
    </source>
</reference>
<sequence length="243" mass="27440">MADALLPTIDIPLVAEKVKDPIGVFTRTFASSDVHLSGFPDLSHLPREDQDRIHSFMYLETPEDVEEFKMWIRTLPDPNGVLMRWWEHKEMHEWLLPGIIQCLSDMDPDAWHIMEATTNFGEAQHAANNKETGIGMGLVESFIQYEALDTRRAAEIEIMLQSGNLHNPRNEVSHRYASRNARCVTASEKAKHARAEDDEVRAAEQAVADAQAHLKQIRAEKKSNSSGRVSAPPSPEESAYQNQ</sequence>
<dbReference type="EMBL" id="JACAZI010000002">
    <property type="protein sequence ID" value="KAF7369629.1"/>
    <property type="molecule type" value="Genomic_DNA"/>
</dbReference>
<keyword evidence="3" id="KW-1185">Reference proteome</keyword>
<name>A0A8H6Z2A9_9AGAR</name>
<accession>A0A8H6Z2A9</accession>